<dbReference type="PANTHER" id="PTHR10809:SF6">
    <property type="entry name" value="AT11025P-RELATED"/>
    <property type="match status" value="1"/>
</dbReference>
<dbReference type="EMBL" id="CAJZBQ010000015">
    <property type="protein sequence ID" value="CAG9316130.1"/>
    <property type="molecule type" value="Genomic_DNA"/>
</dbReference>
<dbReference type="AlphaFoldDB" id="A0AAU9IMX5"/>
<keyword evidence="9" id="KW-1185">Reference proteome</keyword>
<feature type="domain" description="MSP" evidence="7">
    <location>
        <begin position="7"/>
        <end position="128"/>
    </location>
</feature>
<evidence type="ECO:0000256" key="1">
    <source>
        <dbReference type="ARBA" id="ARBA00004211"/>
    </source>
</evidence>
<dbReference type="SUPFAM" id="SSF49354">
    <property type="entry name" value="PapD-like"/>
    <property type="match status" value="1"/>
</dbReference>
<dbReference type="Proteomes" id="UP001162131">
    <property type="component" value="Unassembled WGS sequence"/>
</dbReference>
<sequence>MSDSGPLVLIDPSEEIRFEFIANTTTTGFLRIKNITNENLAFKVKTTVKEGFFVRPNQGVLKIGEEKELSVTIRHENKQPAKKQKLLVEAAFTSLLPTSDSQQKELIEFWKETKPLYSKKLNIDFSSQSSDKQPLSKPTLLVSAEEDATDDIDNFEASKEGNEPGKLKNDTLKYVVIGVVASIITGYFAFLR</sequence>
<dbReference type="InterPro" id="IPR013783">
    <property type="entry name" value="Ig-like_fold"/>
</dbReference>
<comment type="caution">
    <text evidence="8">The sequence shown here is derived from an EMBL/GenBank/DDBJ whole genome shotgun (WGS) entry which is preliminary data.</text>
</comment>
<evidence type="ECO:0000256" key="5">
    <source>
        <dbReference type="ARBA" id="ARBA00023136"/>
    </source>
</evidence>
<dbReference type="GO" id="GO:0061817">
    <property type="term" value="P:endoplasmic reticulum-plasma membrane tethering"/>
    <property type="evidence" value="ECO:0007669"/>
    <property type="project" value="TreeGrafter"/>
</dbReference>
<keyword evidence="5 6" id="KW-0472">Membrane</keyword>
<reference evidence="8" key="1">
    <citation type="submission" date="2021-09" db="EMBL/GenBank/DDBJ databases">
        <authorList>
            <consortium name="AG Swart"/>
            <person name="Singh M."/>
            <person name="Singh A."/>
            <person name="Seah K."/>
            <person name="Emmerich C."/>
        </authorList>
    </citation>
    <scope>NUCLEOTIDE SEQUENCE</scope>
    <source>
        <strain evidence="8">ATCC30299</strain>
    </source>
</reference>
<keyword evidence="3 6" id="KW-0812">Transmembrane</keyword>
<gene>
    <name evidence="8" type="ORF">BSTOLATCC_MIC15570</name>
</gene>
<dbReference type="GO" id="GO:0005886">
    <property type="term" value="C:plasma membrane"/>
    <property type="evidence" value="ECO:0007669"/>
    <property type="project" value="TreeGrafter"/>
</dbReference>
<dbReference type="PROSITE" id="PS50202">
    <property type="entry name" value="MSP"/>
    <property type="match status" value="1"/>
</dbReference>
<evidence type="ECO:0000256" key="4">
    <source>
        <dbReference type="ARBA" id="ARBA00022989"/>
    </source>
</evidence>
<evidence type="ECO:0000259" key="7">
    <source>
        <dbReference type="PROSITE" id="PS50202"/>
    </source>
</evidence>
<dbReference type="PANTHER" id="PTHR10809">
    <property type="entry name" value="VESICLE-ASSOCIATED MEMBRANE PROTEIN-ASSOCIATED PROTEIN"/>
    <property type="match status" value="1"/>
</dbReference>
<dbReference type="GO" id="GO:0090158">
    <property type="term" value="P:endoplasmic reticulum membrane organization"/>
    <property type="evidence" value="ECO:0007669"/>
    <property type="project" value="TreeGrafter"/>
</dbReference>
<accession>A0AAU9IMX5</accession>
<comment type="similarity">
    <text evidence="2">Belongs to the VAMP-associated protein (VAP) (TC 9.B.17) family.</text>
</comment>
<dbReference type="Gene3D" id="2.60.40.10">
    <property type="entry name" value="Immunoglobulins"/>
    <property type="match status" value="1"/>
</dbReference>
<feature type="transmembrane region" description="Helical" evidence="6">
    <location>
        <begin position="172"/>
        <end position="191"/>
    </location>
</feature>
<protein>
    <recommendedName>
        <fullName evidence="7">MSP domain-containing protein</fullName>
    </recommendedName>
</protein>
<comment type="subcellular location">
    <subcellularLocation>
        <location evidence="1">Membrane</location>
        <topology evidence="1">Single-pass type IV membrane protein</topology>
    </subcellularLocation>
</comment>
<keyword evidence="4 6" id="KW-1133">Transmembrane helix</keyword>
<dbReference type="InterPro" id="IPR016763">
    <property type="entry name" value="VAP"/>
</dbReference>
<evidence type="ECO:0000256" key="6">
    <source>
        <dbReference type="SAM" id="Phobius"/>
    </source>
</evidence>
<dbReference type="InterPro" id="IPR000535">
    <property type="entry name" value="MSP_dom"/>
</dbReference>
<dbReference type="GO" id="GO:0005789">
    <property type="term" value="C:endoplasmic reticulum membrane"/>
    <property type="evidence" value="ECO:0007669"/>
    <property type="project" value="InterPro"/>
</dbReference>
<organism evidence="8 9">
    <name type="scientific">Blepharisma stoltei</name>
    <dbReference type="NCBI Taxonomy" id="1481888"/>
    <lineage>
        <taxon>Eukaryota</taxon>
        <taxon>Sar</taxon>
        <taxon>Alveolata</taxon>
        <taxon>Ciliophora</taxon>
        <taxon>Postciliodesmatophora</taxon>
        <taxon>Heterotrichea</taxon>
        <taxon>Heterotrichida</taxon>
        <taxon>Blepharismidae</taxon>
        <taxon>Blepharisma</taxon>
    </lineage>
</organism>
<dbReference type="Pfam" id="PF00635">
    <property type="entry name" value="Motile_Sperm"/>
    <property type="match status" value="1"/>
</dbReference>
<name>A0AAU9IMX5_9CILI</name>
<dbReference type="InterPro" id="IPR008962">
    <property type="entry name" value="PapD-like_sf"/>
</dbReference>
<evidence type="ECO:0000256" key="3">
    <source>
        <dbReference type="ARBA" id="ARBA00022692"/>
    </source>
</evidence>
<evidence type="ECO:0000313" key="8">
    <source>
        <dbReference type="EMBL" id="CAG9316130.1"/>
    </source>
</evidence>
<proteinExistence type="inferred from homology"/>
<evidence type="ECO:0000313" key="9">
    <source>
        <dbReference type="Proteomes" id="UP001162131"/>
    </source>
</evidence>
<evidence type="ECO:0000256" key="2">
    <source>
        <dbReference type="ARBA" id="ARBA00008932"/>
    </source>
</evidence>